<evidence type="ECO:0000259" key="1">
    <source>
        <dbReference type="Pfam" id="PF00149"/>
    </source>
</evidence>
<feature type="domain" description="Calcineurin-like phosphoesterase" evidence="1">
    <location>
        <begin position="148"/>
        <end position="403"/>
    </location>
</feature>
<organism evidence="2 3">
    <name type="scientific">Thiorhodococcus mannitoliphagus</name>
    <dbReference type="NCBI Taxonomy" id="329406"/>
    <lineage>
        <taxon>Bacteria</taxon>
        <taxon>Pseudomonadati</taxon>
        <taxon>Pseudomonadota</taxon>
        <taxon>Gammaproteobacteria</taxon>
        <taxon>Chromatiales</taxon>
        <taxon>Chromatiaceae</taxon>
        <taxon>Thiorhodococcus</taxon>
    </lineage>
</organism>
<gene>
    <name evidence="2" type="ORF">G3480_24775</name>
</gene>
<comment type="caution">
    <text evidence="2">The sequence shown here is derived from an EMBL/GenBank/DDBJ whole genome shotgun (WGS) entry which is preliminary data.</text>
</comment>
<keyword evidence="3" id="KW-1185">Reference proteome</keyword>
<dbReference type="Proteomes" id="UP000471640">
    <property type="component" value="Unassembled WGS sequence"/>
</dbReference>
<dbReference type="EMBL" id="JAAIJR010000210">
    <property type="protein sequence ID" value="NEX23464.1"/>
    <property type="molecule type" value="Genomic_DNA"/>
</dbReference>
<dbReference type="SUPFAM" id="SSF56300">
    <property type="entry name" value="Metallo-dependent phosphatases"/>
    <property type="match status" value="1"/>
</dbReference>
<dbReference type="GO" id="GO:0016787">
    <property type="term" value="F:hydrolase activity"/>
    <property type="evidence" value="ECO:0007669"/>
    <property type="project" value="InterPro"/>
</dbReference>
<accession>A0A6P1E608</accession>
<dbReference type="RefSeq" id="WP_164656895.1">
    <property type="nucleotide sequence ID" value="NZ_JAAIJR010000210.1"/>
</dbReference>
<dbReference type="InterPro" id="IPR029052">
    <property type="entry name" value="Metallo-depent_PP-like"/>
</dbReference>
<dbReference type="Pfam" id="PF00149">
    <property type="entry name" value="Metallophos"/>
    <property type="match status" value="1"/>
</dbReference>
<reference evidence="2 3" key="2">
    <citation type="submission" date="2020-02" db="EMBL/GenBank/DDBJ databases">
        <title>Genome sequences of Thiorhodococcus mannitoliphagus and Thiorhodococcus minor, purple sulfur photosynthetic bacteria in the gammaproteobacterial family, Chromatiaceae.</title>
        <authorList>
            <person name="Aviles F.A."/>
            <person name="Meyer T.E."/>
            <person name="Kyndt J.A."/>
        </authorList>
    </citation>
    <scope>NUCLEOTIDE SEQUENCE [LARGE SCALE GENOMIC DNA]</scope>
    <source>
        <strain evidence="2 3">DSM 18266</strain>
    </source>
</reference>
<dbReference type="Gene3D" id="3.60.21.10">
    <property type="match status" value="1"/>
</dbReference>
<proteinExistence type="predicted"/>
<name>A0A6P1E608_9GAMM</name>
<dbReference type="AlphaFoldDB" id="A0A6P1E608"/>
<sequence>MSGVLQWPSAFAAWGARGRSLLAGAVCLLGLLQTQTARAAIPPDAGVDGVLVAYTLVAPESQSASGLIARAVIPAGLECPNMLVAFRPRGVVHQGRRVEMDARLAPATTAPAFSALTVCEAAIPQGAIRVNLGHRELPASLPRSLREIAVLGDTGCRIKGSDVQDCGSTAEWPLARIAARIAERRPDVVLYLGDFYYREAACPPDQEGLCGTSPPPLTGAPFTDSAYGWLADVLLPLAPLFPMAPLVILQGNHEACDRGGNGYFLFFDPFMDSADVCAPIEQDGVLVAPPPRLRPTWSTDLRIHFSRTLRLALVDATYGGDGALTSWSEIQRQGYEEAARLTSRSQGVESWLLVHRPIFGHVTDLFKPADDPLWTPWTSVDQQVASLGLLDNYDLILSSHLHVAQAVQIPDLPAQIVLGNGGTLLDPASGYETPTFGPLADATGAPLIEGVAPYPPATMDKTAVRFGYAVAHPGRETGDWSWEHYTPEGALFAQCTQSGPSLRRCIRSN</sequence>
<protein>
    <recommendedName>
        <fullName evidence="1">Calcineurin-like phosphoesterase domain-containing protein</fullName>
    </recommendedName>
</protein>
<evidence type="ECO:0000313" key="2">
    <source>
        <dbReference type="EMBL" id="NEX23464.1"/>
    </source>
</evidence>
<evidence type="ECO:0000313" key="3">
    <source>
        <dbReference type="Proteomes" id="UP000471640"/>
    </source>
</evidence>
<dbReference type="InterPro" id="IPR004843">
    <property type="entry name" value="Calcineurin-like_PHP"/>
</dbReference>
<reference evidence="3" key="1">
    <citation type="journal article" date="2020" name="Microbiol. Resour. Announc.">
        <title>Draft Genome Sequences of Thiorhodococcus mannitoliphagus and Thiorhodococcus minor, Purple Sulfur Photosynthetic Bacteria in the Gammaproteobacterial Family Chromatiaceae.</title>
        <authorList>
            <person name="Aviles F.A."/>
            <person name="Meyer T.E."/>
            <person name="Kyndt J.A."/>
        </authorList>
    </citation>
    <scope>NUCLEOTIDE SEQUENCE [LARGE SCALE GENOMIC DNA]</scope>
    <source>
        <strain evidence="3">DSM 18266</strain>
    </source>
</reference>